<evidence type="ECO:0000256" key="1">
    <source>
        <dbReference type="SAM" id="MobiDB-lite"/>
    </source>
</evidence>
<dbReference type="Proteomes" id="UP001335737">
    <property type="component" value="Unassembled WGS sequence"/>
</dbReference>
<sequence>MKNKKKNQKKTETIKSKSLKTGDKKLDGPNRPSV</sequence>
<protein>
    <submittedName>
        <fullName evidence="2">Spore protein</fullName>
    </submittedName>
</protein>
<evidence type="ECO:0000313" key="3">
    <source>
        <dbReference type="Proteomes" id="UP001335737"/>
    </source>
</evidence>
<accession>A0ABU6KCF2</accession>
<feature type="compositionally biased region" description="Basic and acidic residues" evidence="1">
    <location>
        <begin position="9"/>
        <end position="28"/>
    </location>
</feature>
<gene>
    <name evidence="2" type="ORF">QGM71_03200</name>
</gene>
<dbReference type="RefSeq" id="WP_327606061.1">
    <property type="nucleotide sequence ID" value="NZ_JARZFX010000001.1"/>
</dbReference>
<comment type="caution">
    <text evidence="2">The sequence shown here is derived from an EMBL/GenBank/DDBJ whole genome shotgun (WGS) entry which is preliminary data.</text>
</comment>
<name>A0ABU6KCF2_9BACI</name>
<reference evidence="2 3" key="1">
    <citation type="journal article" date="2024" name="Int. J. Syst. Evol. Microbiol.">
        <title>Virgibacillus tibetensis sp. nov., isolated from salt lake on the Tibetan Plateau of China.</title>
        <authorList>
            <person name="Phurbu D."/>
            <person name="Liu Z.-X."/>
            <person name="Wang R."/>
            <person name="Zheng Y.-Y."/>
            <person name="Liu H.-C."/>
            <person name="Zhou Y.-G."/>
            <person name="Yu Y.-J."/>
            <person name="Li A.-H."/>
        </authorList>
    </citation>
    <scope>NUCLEOTIDE SEQUENCE [LARGE SCALE GENOMIC DNA]</scope>
    <source>
        <strain evidence="2 3">C22-A2</strain>
    </source>
</reference>
<evidence type="ECO:0000313" key="2">
    <source>
        <dbReference type="EMBL" id="MEC5422499.1"/>
    </source>
</evidence>
<feature type="region of interest" description="Disordered" evidence="1">
    <location>
        <begin position="1"/>
        <end position="34"/>
    </location>
</feature>
<keyword evidence="3" id="KW-1185">Reference proteome</keyword>
<dbReference type="EMBL" id="JARZFX010000001">
    <property type="protein sequence ID" value="MEC5422499.1"/>
    <property type="molecule type" value="Genomic_DNA"/>
</dbReference>
<organism evidence="2 3">
    <name type="scientific">Virgibacillus tibetensis</name>
    <dbReference type="NCBI Taxonomy" id="3042313"/>
    <lineage>
        <taxon>Bacteria</taxon>
        <taxon>Bacillati</taxon>
        <taxon>Bacillota</taxon>
        <taxon>Bacilli</taxon>
        <taxon>Bacillales</taxon>
        <taxon>Bacillaceae</taxon>
        <taxon>Virgibacillus</taxon>
    </lineage>
</organism>
<proteinExistence type="predicted"/>